<sequence length="27" mass="2838">MPICLQAPPGVVEELLTGVVARVTTDE</sequence>
<reference evidence="1" key="2">
    <citation type="journal article" date="2015" name="Data Brief">
        <title>Shoot transcriptome of the giant reed, Arundo donax.</title>
        <authorList>
            <person name="Barrero R.A."/>
            <person name="Guerrero F.D."/>
            <person name="Moolhuijzen P."/>
            <person name="Goolsby J.A."/>
            <person name="Tidwell J."/>
            <person name="Bellgard S.E."/>
            <person name="Bellgard M.I."/>
        </authorList>
    </citation>
    <scope>NUCLEOTIDE SEQUENCE</scope>
    <source>
        <tissue evidence="1">Shoot tissue taken approximately 20 cm above the soil surface</tissue>
    </source>
</reference>
<evidence type="ECO:0000313" key="1">
    <source>
        <dbReference type="EMBL" id="JAD53994.1"/>
    </source>
</evidence>
<protein>
    <submittedName>
        <fullName evidence="1">Uncharacterized protein</fullName>
    </submittedName>
</protein>
<dbReference type="EMBL" id="GBRH01243901">
    <property type="protein sequence ID" value="JAD53994.1"/>
    <property type="molecule type" value="Transcribed_RNA"/>
</dbReference>
<proteinExistence type="predicted"/>
<dbReference type="AlphaFoldDB" id="A0A0A9AQI3"/>
<accession>A0A0A9AQI3</accession>
<organism evidence="1">
    <name type="scientific">Arundo donax</name>
    <name type="common">Giant reed</name>
    <name type="synonym">Donax arundinaceus</name>
    <dbReference type="NCBI Taxonomy" id="35708"/>
    <lineage>
        <taxon>Eukaryota</taxon>
        <taxon>Viridiplantae</taxon>
        <taxon>Streptophyta</taxon>
        <taxon>Embryophyta</taxon>
        <taxon>Tracheophyta</taxon>
        <taxon>Spermatophyta</taxon>
        <taxon>Magnoliopsida</taxon>
        <taxon>Liliopsida</taxon>
        <taxon>Poales</taxon>
        <taxon>Poaceae</taxon>
        <taxon>PACMAD clade</taxon>
        <taxon>Arundinoideae</taxon>
        <taxon>Arundineae</taxon>
        <taxon>Arundo</taxon>
    </lineage>
</organism>
<name>A0A0A9AQI3_ARUDO</name>
<reference evidence="1" key="1">
    <citation type="submission" date="2014-09" db="EMBL/GenBank/DDBJ databases">
        <authorList>
            <person name="Magalhaes I.L.F."/>
            <person name="Oliveira U."/>
            <person name="Santos F.R."/>
            <person name="Vidigal T.H.D.A."/>
            <person name="Brescovit A.D."/>
            <person name="Santos A.J."/>
        </authorList>
    </citation>
    <scope>NUCLEOTIDE SEQUENCE</scope>
    <source>
        <tissue evidence="1">Shoot tissue taken approximately 20 cm above the soil surface</tissue>
    </source>
</reference>